<dbReference type="GO" id="GO:0046872">
    <property type="term" value="F:metal ion binding"/>
    <property type="evidence" value="ECO:0007669"/>
    <property type="project" value="UniProtKB-KW"/>
</dbReference>
<dbReference type="AlphaFoldDB" id="A0A023I7D0"/>
<evidence type="ECO:0000256" key="1">
    <source>
        <dbReference type="ARBA" id="ARBA00009630"/>
    </source>
</evidence>
<evidence type="ECO:0000256" key="3">
    <source>
        <dbReference type="ARBA" id="ARBA00022723"/>
    </source>
</evidence>
<dbReference type="InterPro" id="IPR002109">
    <property type="entry name" value="Glutaredoxin"/>
</dbReference>
<gene>
    <name evidence="10" type="primary">orf107</name>
</gene>
<dbReference type="PANTHER" id="PTHR10293:SF16">
    <property type="entry name" value="GLUTAREDOXIN-RELATED PROTEIN 5, MITOCHONDRIAL"/>
    <property type="match status" value="1"/>
</dbReference>
<evidence type="ECO:0000256" key="6">
    <source>
        <dbReference type="ARBA" id="ARBA00023284"/>
    </source>
</evidence>
<dbReference type="NCBIfam" id="TIGR00365">
    <property type="entry name" value="Grx4 family monothiol glutaredoxin"/>
    <property type="match status" value="1"/>
</dbReference>
<keyword evidence="10" id="KW-0934">Plastid</keyword>
<protein>
    <recommendedName>
        <fullName evidence="7">Glutaredoxin</fullName>
    </recommendedName>
</protein>
<evidence type="ECO:0000313" key="10">
    <source>
        <dbReference type="EMBL" id="AGV01124.1"/>
    </source>
</evidence>
<keyword evidence="6" id="KW-0676">Redox-active center</keyword>
<keyword evidence="3 8" id="KW-0479">Metal-binding</keyword>
<dbReference type="FunFam" id="3.40.30.10:FF:000005">
    <property type="entry name" value="Glutaredoxin 5"/>
    <property type="match status" value="1"/>
</dbReference>
<dbReference type="EMBL" id="KF515973">
    <property type="protein sequence ID" value="AHB35370.1"/>
    <property type="molecule type" value="Genomic_DNA"/>
</dbReference>
<dbReference type="GeneID" id="19221758"/>
<evidence type="ECO:0000256" key="8">
    <source>
        <dbReference type="PIRSR" id="PIRSR005894-2"/>
    </source>
</evidence>
<feature type="domain" description="Glutaredoxin" evidence="9">
    <location>
        <begin position="18"/>
        <end position="82"/>
    </location>
</feature>
<name>A0A023I7D0_PYRPE</name>
<reference evidence="10" key="1">
    <citation type="journal article" date="2014" name="Sci. Rep.">
        <title>Minimally destructive sampling of type specimens of Pyropia (Bangiales, Rhodophyta) recovers complete plastid and mitochondrial genomes.</title>
        <authorList>
            <person name="Hughey J.R."/>
            <person name="Gabrielson P.W."/>
            <person name="Rohmer L."/>
            <person name="Tortolani J."/>
            <person name="Silva M."/>
            <person name="Miller K.A."/>
            <person name="Young J.D."/>
            <person name="Martell C."/>
            <person name="Ruediger E."/>
        </authorList>
    </citation>
    <scope>NUCLEOTIDE SEQUENCE</scope>
    <source>
        <strain evidence="10">LD 13037</strain>
    </source>
</reference>
<dbReference type="PROSITE" id="PS51354">
    <property type="entry name" value="GLUTAREDOXIN_2"/>
    <property type="match status" value="1"/>
</dbReference>
<keyword evidence="11" id="KW-0150">Chloroplast</keyword>
<dbReference type="EMBL" id="KJ776829">
    <property type="protein sequence ID" value="AIA19951.1"/>
    <property type="molecule type" value="Genomic_DNA"/>
</dbReference>
<dbReference type="CDD" id="cd03028">
    <property type="entry name" value="GRX_PICOT_like"/>
    <property type="match status" value="1"/>
</dbReference>
<dbReference type="InterPro" id="IPR004480">
    <property type="entry name" value="Monothiol_GRX-rel"/>
</dbReference>
<comment type="similarity">
    <text evidence="1 7">Belongs to the glutaredoxin family. Monothiol subfamily.</text>
</comment>
<dbReference type="GO" id="GO:0051537">
    <property type="term" value="F:2 iron, 2 sulfur cluster binding"/>
    <property type="evidence" value="ECO:0007669"/>
    <property type="project" value="UniProtKB-KW"/>
</dbReference>
<accession>A0A059SUT2</accession>
<evidence type="ECO:0000256" key="4">
    <source>
        <dbReference type="ARBA" id="ARBA00023004"/>
    </source>
</evidence>
<dbReference type="EMBL" id="KJ776832">
    <property type="protein sequence ID" value="AIA20578.1"/>
    <property type="molecule type" value="Genomic_DNA"/>
</dbReference>
<accession>A0A023I7D0</accession>
<keyword evidence="4 8" id="KW-0408">Iron</keyword>
<feature type="binding site" evidence="8">
    <location>
        <position position="31"/>
    </location>
    <ligand>
        <name>[2Fe-2S] cluster</name>
        <dbReference type="ChEBI" id="CHEBI:190135"/>
        <note>ligand shared between dimeric partners</note>
    </ligand>
</feature>
<dbReference type="EMBL" id="KJ776833">
    <property type="protein sequence ID" value="AIA20787.1"/>
    <property type="molecule type" value="Genomic_DNA"/>
</dbReference>
<dbReference type="PIRSF" id="PIRSF005894">
    <property type="entry name" value="Monothiol_GRX"/>
    <property type="match status" value="1"/>
</dbReference>
<evidence type="ECO:0000256" key="2">
    <source>
        <dbReference type="ARBA" id="ARBA00022714"/>
    </source>
</evidence>
<dbReference type="PANTHER" id="PTHR10293">
    <property type="entry name" value="GLUTAREDOXIN FAMILY MEMBER"/>
    <property type="match status" value="1"/>
</dbReference>
<dbReference type="Gene3D" id="3.40.30.10">
    <property type="entry name" value="Glutaredoxin"/>
    <property type="match status" value="1"/>
</dbReference>
<dbReference type="InterPro" id="IPR036249">
    <property type="entry name" value="Thioredoxin-like_sf"/>
</dbReference>
<dbReference type="EMBL" id="KJ776828">
    <property type="protein sequence ID" value="AIA19742.1"/>
    <property type="molecule type" value="Genomic_DNA"/>
</dbReference>
<evidence type="ECO:0000256" key="7">
    <source>
        <dbReference type="PIRNR" id="PIRNR005894"/>
    </source>
</evidence>
<dbReference type="EMBL" id="KJ776831">
    <property type="protein sequence ID" value="AIA20369.1"/>
    <property type="molecule type" value="Genomic_DNA"/>
</dbReference>
<geneLocation type="plastid" evidence="10"/>
<dbReference type="EMBL" id="KJ776827">
    <property type="protein sequence ID" value="AIA19533.1"/>
    <property type="molecule type" value="Genomic_DNA"/>
</dbReference>
<evidence type="ECO:0000313" key="11">
    <source>
        <dbReference type="EMBL" id="AHB35162.1"/>
    </source>
</evidence>
<dbReference type="InterPro" id="IPR014434">
    <property type="entry name" value="Monothiol_GRX"/>
</dbReference>
<dbReference type="InterPro" id="IPR033658">
    <property type="entry name" value="GRX_PICOT-like"/>
</dbReference>
<sequence>MDIETKKTIEQLLSDHKIVLFMKGNKIMPMCGFSNTATQILNTLNINYFTYDVLENENVRQAIKEYSSWPTIPQLYINQEFIGGADIMLELFETGELQAQVETLLAA</sequence>
<proteinExistence type="inferred from homology"/>
<keyword evidence="2 8" id="KW-0001">2Fe-2S</keyword>
<evidence type="ECO:0000259" key="9">
    <source>
        <dbReference type="Pfam" id="PF00462"/>
    </source>
</evidence>
<dbReference type="EMBL" id="KC904971">
    <property type="protein sequence ID" value="AGV01124.1"/>
    <property type="molecule type" value="Genomic_DNA"/>
</dbReference>
<evidence type="ECO:0000256" key="5">
    <source>
        <dbReference type="ARBA" id="ARBA00023014"/>
    </source>
</evidence>
<dbReference type="GO" id="GO:0015036">
    <property type="term" value="F:disulfide oxidoreductase activity"/>
    <property type="evidence" value="ECO:0007669"/>
    <property type="project" value="InterPro"/>
</dbReference>
<organism evidence="10">
    <name type="scientific">Pyropia perforata</name>
    <name type="common">Red alga</name>
    <name type="synonym">Porphyra perforata</name>
    <dbReference type="NCBI Taxonomy" id="182771"/>
    <lineage>
        <taxon>Eukaryota</taxon>
        <taxon>Rhodophyta</taxon>
        <taxon>Bangiophyceae</taxon>
        <taxon>Bangiales</taxon>
        <taxon>Bangiaceae</taxon>
        <taxon>Pyropia</taxon>
    </lineage>
</organism>
<keyword evidence="5 8" id="KW-0411">Iron-sulfur</keyword>
<dbReference type="EMBL" id="KF515972">
    <property type="protein sequence ID" value="AHB35162.1"/>
    <property type="molecule type" value="Genomic_DNA"/>
</dbReference>
<dbReference type="SUPFAM" id="SSF52833">
    <property type="entry name" value="Thioredoxin-like"/>
    <property type="match status" value="1"/>
</dbReference>
<dbReference type="GO" id="GO:0005739">
    <property type="term" value="C:mitochondrion"/>
    <property type="evidence" value="ECO:0007669"/>
    <property type="project" value="UniProtKB-ARBA"/>
</dbReference>
<dbReference type="EMBL" id="KJ776835">
    <property type="protein sequence ID" value="AIA21205.1"/>
    <property type="molecule type" value="Genomic_DNA"/>
</dbReference>
<dbReference type="RefSeq" id="YP_009027668.1">
    <property type="nucleotide sequence ID" value="NC_024050.1"/>
</dbReference>
<dbReference type="Pfam" id="PF00462">
    <property type="entry name" value="Glutaredoxin"/>
    <property type="match status" value="1"/>
</dbReference>